<feature type="signal peptide" evidence="1">
    <location>
        <begin position="1"/>
        <end position="27"/>
    </location>
</feature>
<gene>
    <name evidence="2" type="ORF">SAMN04489812_0144</name>
</gene>
<organism evidence="2 3">
    <name type="scientific">Microlunatus soli</name>
    <dbReference type="NCBI Taxonomy" id="630515"/>
    <lineage>
        <taxon>Bacteria</taxon>
        <taxon>Bacillati</taxon>
        <taxon>Actinomycetota</taxon>
        <taxon>Actinomycetes</taxon>
        <taxon>Propionibacteriales</taxon>
        <taxon>Propionibacteriaceae</taxon>
        <taxon>Microlunatus</taxon>
    </lineage>
</organism>
<dbReference type="PROSITE" id="PS51257">
    <property type="entry name" value="PROKAR_LIPOPROTEIN"/>
    <property type="match status" value="1"/>
</dbReference>
<dbReference type="EMBL" id="LT629772">
    <property type="protein sequence ID" value="SDR86347.1"/>
    <property type="molecule type" value="Genomic_DNA"/>
</dbReference>
<evidence type="ECO:0000256" key="1">
    <source>
        <dbReference type="SAM" id="SignalP"/>
    </source>
</evidence>
<dbReference type="STRING" id="630515.SAMN04489812_0144"/>
<dbReference type="Proteomes" id="UP000199103">
    <property type="component" value="Chromosome I"/>
</dbReference>
<dbReference type="AlphaFoldDB" id="A0A1H1MI68"/>
<proteinExistence type="predicted"/>
<dbReference type="RefSeq" id="WP_172836038.1">
    <property type="nucleotide sequence ID" value="NZ_LT629772.1"/>
</dbReference>
<reference evidence="2 3" key="1">
    <citation type="submission" date="2016-10" db="EMBL/GenBank/DDBJ databases">
        <authorList>
            <person name="de Groot N.N."/>
        </authorList>
    </citation>
    <scope>NUCLEOTIDE SEQUENCE [LARGE SCALE GENOMIC DNA]</scope>
    <source>
        <strain evidence="2 3">DSM 21800</strain>
    </source>
</reference>
<dbReference type="PANTHER" id="PTHR43649:SF12">
    <property type="entry name" value="DIACETYLCHITOBIOSE BINDING PROTEIN DASA"/>
    <property type="match status" value="1"/>
</dbReference>
<dbReference type="Gene3D" id="3.40.190.10">
    <property type="entry name" value="Periplasmic binding protein-like II"/>
    <property type="match status" value="1"/>
</dbReference>
<accession>A0A1H1MI68</accession>
<dbReference type="CDD" id="cd13585">
    <property type="entry name" value="PBP2_TMBP_like"/>
    <property type="match status" value="1"/>
</dbReference>
<name>A0A1H1MI68_9ACTN</name>
<dbReference type="Pfam" id="PF01547">
    <property type="entry name" value="SBP_bac_1"/>
    <property type="match status" value="1"/>
</dbReference>
<keyword evidence="1" id="KW-0732">Signal</keyword>
<dbReference type="SUPFAM" id="SSF53850">
    <property type="entry name" value="Periplasmic binding protein-like II"/>
    <property type="match status" value="1"/>
</dbReference>
<dbReference type="InterPro" id="IPR050490">
    <property type="entry name" value="Bact_solute-bd_prot1"/>
</dbReference>
<evidence type="ECO:0000313" key="3">
    <source>
        <dbReference type="Proteomes" id="UP000199103"/>
    </source>
</evidence>
<protein>
    <submittedName>
        <fullName evidence="2">Carbohydrate ABC transporter substrate-binding protein, CUT1 family</fullName>
    </submittedName>
</protein>
<dbReference type="PANTHER" id="PTHR43649">
    <property type="entry name" value="ARABINOSE-BINDING PROTEIN-RELATED"/>
    <property type="match status" value="1"/>
</dbReference>
<keyword evidence="3" id="KW-1185">Reference proteome</keyword>
<evidence type="ECO:0000313" key="2">
    <source>
        <dbReference type="EMBL" id="SDR86347.1"/>
    </source>
</evidence>
<sequence length="452" mass="48971">MNRSWMRRLSRPLVAVAALATVAGVTACGSGTPGQSADQANGEKTVVEFWQGEYTTPENAWYKKVVADFNASHPKISVKATTVPGDAWDQKMKAAQAAGKAPDVYPLPGRLTDPVRLGQVHEMDSLMPEKVWENLNPKADDVVSVDGKHYAYPLLLEPQQVLFTNSEMFTKAGLDPKKPPTTWKDLLAACAKIKPTLSNGQFCLQTAADPDTFAWTSIAQQLQVAGHLPLSDDWSKAQATDPKYKQLITFFKTLYDKGYIPKQPLGPGNDVGALGEKKVAMSVNGSWGMSQIAADFPEVAPNISMAPMATPTGDQTKNISPLGNFKWVIDAKSKHPKEAAEFIQWVLAGDPEVLKPFFVDTKFTKVPARNEVAELVAKDQDASNAPWASMLTEDVVPNAVLETDQPYDVSKAMGTAIQKGMTGTDPDTALQEAQKTITQVIKRDKLAGKGGS</sequence>
<dbReference type="InterPro" id="IPR006059">
    <property type="entry name" value="SBP"/>
</dbReference>
<feature type="chain" id="PRO_5039448675" evidence="1">
    <location>
        <begin position="28"/>
        <end position="452"/>
    </location>
</feature>